<proteinExistence type="predicted"/>
<dbReference type="OrthoDB" id="280278at2"/>
<dbReference type="RefSeq" id="WP_038262726.1">
    <property type="nucleotide sequence ID" value="NZ_FSRH01000007.1"/>
</dbReference>
<feature type="domain" description="Dinitrogenase iron-molybdenum cofactor biosynthesis" evidence="1">
    <location>
        <begin position="10"/>
        <end position="97"/>
    </location>
</feature>
<gene>
    <name evidence="2" type="ORF">CLIT_5c01200</name>
</gene>
<dbReference type="Proteomes" id="UP000027946">
    <property type="component" value="Unassembled WGS sequence"/>
</dbReference>
<dbReference type="Gene3D" id="3.30.420.130">
    <property type="entry name" value="Dinitrogenase iron-molybdenum cofactor biosynthesis domain"/>
    <property type="match status" value="1"/>
</dbReference>
<sequence>MKKVVIAKNGNQVAAHFGHCEGFEMFHIENGTVVERNFIESPGHRPGFLPVFLNEKGANAIIAGGMGETAQMLFAENNIEVVVGAKGELEDVIAGYIKGNVVSSGVVCKEHEHQGEGMGSGDCSH</sequence>
<reference evidence="2 3" key="1">
    <citation type="submission" date="2014-03" db="EMBL/GenBank/DDBJ databases">
        <title>Genome sequence of Clostridium litorale W6, DSM 5388.</title>
        <authorList>
            <person name="Poehlein A."/>
            <person name="Jagirdar A."/>
            <person name="Khonsari B."/>
            <person name="Chibani C.M."/>
            <person name="Gutierrez Gutierrez D.A."/>
            <person name="Davydova E."/>
            <person name="Alghaithi H.S."/>
            <person name="Nair K.P."/>
            <person name="Dhamotharan K."/>
            <person name="Chandran L."/>
            <person name="G W."/>
            <person name="Daniel R."/>
        </authorList>
    </citation>
    <scope>NUCLEOTIDE SEQUENCE [LARGE SCALE GENOMIC DNA]</scope>
    <source>
        <strain evidence="2 3">W6</strain>
    </source>
</reference>
<keyword evidence="3" id="KW-1185">Reference proteome</keyword>
<accession>A0A069RH74</accession>
<dbReference type="EMBL" id="JJMM01000005">
    <property type="protein sequence ID" value="KDR96108.1"/>
    <property type="molecule type" value="Genomic_DNA"/>
</dbReference>
<organism evidence="2 3">
    <name type="scientific">Peptoclostridium litorale DSM 5388</name>
    <dbReference type="NCBI Taxonomy" id="1121324"/>
    <lineage>
        <taxon>Bacteria</taxon>
        <taxon>Bacillati</taxon>
        <taxon>Bacillota</taxon>
        <taxon>Clostridia</taxon>
        <taxon>Peptostreptococcales</taxon>
        <taxon>Peptoclostridiaceae</taxon>
        <taxon>Peptoclostridium</taxon>
    </lineage>
</organism>
<evidence type="ECO:0000313" key="3">
    <source>
        <dbReference type="Proteomes" id="UP000027946"/>
    </source>
</evidence>
<comment type="caution">
    <text evidence="2">The sequence shown here is derived from an EMBL/GenBank/DDBJ whole genome shotgun (WGS) entry which is preliminary data.</text>
</comment>
<dbReference type="PANTHER" id="PTHR42983">
    <property type="entry name" value="DINITROGENASE IRON-MOLYBDENUM COFACTOR PROTEIN-RELATED"/>
    <property type="match status" value="1"/>
</dbReference>
<dbReference type="eggNOG" id="COG1433">
    <property type="taxonomic scope" value="Bacteria"/>
</dbReference>
<dbReference type="InterPro" id="IPR003731">
    <property type="entry name" value="Di-Nase_FeMo-co_biosynth"/>
</dbReference>
<evidence type="ECO:0000259" key="1">
    <source>
        <dbReference type="Pfam" id="PF02579"/>
    </source>
</evidence>
<dbReference type="Pfam" id="PF02579">
    <property type="entry name" value="Nitro_FeMo-Co"/>
    <property type="match status" value="1"/>
</dbReference>
<dbReference type="InterPro" id="IPR036105">
    <property type="entry name" value="DiNase_FeMo-co_biosyn_sf"/>
</dbReference>
<dbReference type="AlphaFoldDB" id="A0A069RH74"/>
<dbReference type="SUPFAM" id="SSF53146">
    <property type="entry name" value="Nitrogenase accessory factor-like"/>
    <property type="match status" value="1"/>
</dbReference>
<dbReference type="PANTHER" id="PTHR42983:SF1">
    <property type="entry name" value="IRON-MOLYBDENUM PROTEIN"/>
    <property type="match status" value="1"/>
</dbReference>
<protein>
    <submittedName>
        <fullName evidence="2">Dinitrogenase iron-molybdenum cofactor biosynthesis</fullName>
    </submittedName>
</protein>
<evidence type="ECO:0000313" key="2">
    <source>
        <dbReference type="EMBL" id="KDR96108.1"/>
    </source>
</evidence>
<name>A0A069RH74_PEPLI</name>
<dbReference type="STRING" id="1121324.CLIT_5c01200"/>